<dbReference type="Proteomes" id="UP000024635">
    <property type="component" value="Unassembled WGS sequence"/>
</dbReference>
<dbReference type="AlphaFoldDB" id="A0A016UG12"/>
<protein>
    <recommendedName>
        <fullName evidence="4">Secreted protein</fullName>
    </recommendedName>
</protein>
<feature type="signal peptide" evidence="1">
    <location>
        <begin position="1"/>
        <end position="28"/>
    </location>
</feature>
<dbReference type="EMBL" id="JARK01001378">
    <property type="protein sequence ID" value="EYC14070.1"/>
    <property type="molecule type" value="Genomic_DNA"/>
</dbReference>
<gene>
    <name evidence="2" type="primary">Acey_s0042.g696</name>
    <name evidence="2" type="ORF">Y032_0042g696</name>
</gene>
<reference evidence="3" key="1">
    <citation type="journal article" date="2015" name="Nat. Genet.">
        <title>The genome and transcriptome of the zoonotic hookworm Ancylostoma ceylanicum identify infection-specific gene families.</title>
        <authorList>
            <person name="Schwarz E.M."/>
            <person name="Hu Y."/>
            <person name="Antoshechkin I."/>
            <person name="Miller M.M."/>
            <person name="Sternberg P.W."/>
            <person name="Aroian R.V."/>
        </authorList>
    </citation>
    <scope>NUCLEOTIDE SEQUENCE</scope>
    <source>
        <strain evidence="3">HY135</strain>
    </source>
</reference>
<name>A0A016UG12_9BILA</name>
<accession>A0A016UG12</accession>
<comment type="caution">
    <text evidence="2">The sequence shown here is derived from an EMBL/GenBank/DDBJ whole genome shotgun (WGS) entry which is preliminary data.</text>
</comment>
<evidence type="ECO:0000256" key="1">
    <source>
        <dbReference type="SAM" id="SignalP"/>
    </source>
</evidence>
<evidence type="ECO:0000313" key="3">
    <source>
        <dbReference type="Proteomes" id="UP000024635"/>
    </source>
</evidence>
<sequence length="72" mass="7889">MVFIPYTPNGGTLFFVVALLLVMDGAVGSCVTAECLAAERTFGSSDSFERKSLHVSRPLRCLDVCCEIMWNL</sequence>
<keyword evidence="3" id="KW-1185">Reference proteome</keyword>
<organism evidence="2 3">
    <name type="scientific">Ancylostoma ceylanicum</name>
    <dbReference type="NCBI Taxonomy" id="53326"/>
    <lineage>
        <taxon>Eukaryota</taxon>
        <taxon>Metazoa</taxon>
        <taxon>Ecdysozoa</taxon>
        <taxon>Nematoda</taxon>
        <taxon>Chromadorea</taxon>
        <taxon>Rhabditida</taxon>
        <taxon>Rhabditina</taxon>
        <taxon>Rhabditomorpha</taxon>
        <taxon>Strongyloidea</taxon>
        <taxon>Ancylostomatidae</taxon>
        <taxon>Ancylostomatinae</taxon>
        <taxon>Ancylostoma</taxon>
    </lineage>
</organism>
<evidence type="ECO:0000313" key="2">
    <source>
        <dbReference type="EMBL" id="EYC14070.1"/>
    </source>
</evidence>
<evidence type="ECO:0008006" key="4">
    <source>
        <dbReference type="Google" id="ProtNLM"/>
    </source>
</evidence>
<keyword evidence="1" id="KW-0732">Signal</keyword>
<feature type="chain" id="PRO_5001488682" description="Secreted protein" evidence="1">
    <location>
        <begin position="29"/>
        <end position="72"/>
    </location>
</feature>
<proteinExistence type="predicted"/>